<comment type="caution">
    <text evidence="1">The sequence shown here is derived from an EMBL/GenBank/DDBJ whole genome shotgun (WGS) entry which is preliminary data.</text>
</comment>
<organism evidence="1 2">
    <name type="scientific">Aureobasidium melanogenum</name>
    <name type="common">Aureobasidium pullulans var. melanogenum</name>
    <dbReference type="NCBI Taxonomy" id="46634"/>
    <lineage>
        <taxon>Eukaryota</taxon>
        <taxon>Fungi</taxon>
        <taxon>Dikarya</taxon>
        <taxon>Ascomycota</taxon>
        <taxon>Pezizomycotina</taxon>
        <taxon>Dothideomycetes</taxon>
        <taxon>Dothideomycetidae</taxon>
        <taxon>Dothideales</taxon>
        <taxon>Saccotheciaceae</taxon>
        <taxon>Aureobasidium</taxon>
    </lineage>
</organism>
<reference evidence="1" key="2">
    <citation type="submission" date="2021-08" db="EMBL/GenBank/DDBJ databases">
        <authorList>
            <person name="Gostincar C."/>
            <person name="Sun X."/>
            <person name="Song Z."/>
            <person name="Gunde-Cimerman N."/>
        </authorList>
    </citation>
    <scope>NUCLEOTIDE SEQUENCE</scope>
    <source>
        <strain evidence="1">EXF-9911</strain>
    </source>
</reference>
<protein>
    <submittedName>
        <fullName evidence="1">Uncharacterized protein</fullName>
    </submittedName>
</protein>
<evidence type="ECO:0000313" key="1">
    <source>
        <dbReference type="EMBL" id="KAG9678575.1"/>
    </source>
</evidence>
<name>A0A9P8E4H5_AURME</name>
<feature type="non-terminal residue" evidence="1">
    <location>
        <position position="1"/>
    </location>
</feature>
<gene>
    <name evidence="1" type="ORF">KCU76_g15531</name>
</gene>
<sequence>MTKKALTTTKDIPTVVDDAELESILSQVRKTTAAKLKKRRTRTKATRDGNGERIWKAIKLEYSDAASLGSPVTSLNPFADKTQRAGVFEQRLSYSVTSRTQRAQHCTRPTLDPGTSIFCLKMASITTPPERLKRMDYYLMLVVDAAGNVIWVYAGSRTSIKGMILRFITYDSIKDLGNNDVLNSADGKGHHLRTLLTKGYSVHIRPLFSAGHGEALAARVVSVEAQLTDVFYGHIGGHFRTEVIFDQYHEGVPPEMQDVEYRKLNRAHQLTQGRRYDDFFPNEVKDDDVICQQCLTASSSDKTRQIYVRKKLQDFYKKPNTCLPNRGEDQGHQVRQ</sequence>
<accession>A0A9P8E4H5</accession>
<dbReference type="Proteomes" id="UP000779574">
    <property type="component" value="Unassembled WGS sequence"/>
</dbReference>
<reference evidence="1" key="1">
    <citation type="journal article" date="2021" name="J Fungi (Basel)">
        <title>Virulence traits and population genomics of the black yeast Aureobasidium melanogenum.</title>
        <authorList>
            <person name="Cernosa A."/>
            <person name="Sun X."/>
            <person name="Gostincar C."/>
            <person name="Fang C."/>
            <person name="Gunde-Cimerman N."/>
            <person name="Song Z."/>
        </authorList>
    </citation>
    <scope>NUCLEOTIDE SEQUENCE</scope>
    <source>
        <strain evidence="1">EXF-9911</strain>
    </source>
</reference>
<proteinExistence type="predicted"/>
<dbReference type="AlphaFoldDB" id="A0A9P8E4H5"/>
<evidence type="ECO:0000313" key="2">
    <source>
        <dbReference type="Proteomes" id="UP000779574"/>
    </source>
</evidence>
<dbReference type="OrthoDB" id="10472592at2759"/>
<dbReference type="EMBL" id="JAHFXF010001027">
    <property type="protein sequence ID" value="KAG9678575.1"/>
    <property type="molecule type" value="Genomic_DNA"/>
</dbReference>